<dbReference type="Pfam" id="PF17677">
    <property type="entry name" value="Glyco_hydro38C2"/>
    <property type="match status" value="1"/>
</dbReference>
<sequence length="1045" mass="116514">MKQEGKLARLCDDLARKILTPVPGEIAWRYSEGIENAAQALGADWRGWPEFTQRTVWSKKQGHTWFAAEIEVPAEAAGKTFVLRFTSQWQSRPGSTDPQCLAYLDGHVAQALDGNHNELVIARNAKAGEKHTLLVNAFTFFDRPLAGFGVEYLVRNERVEQLYYDLVTPFQVATYLPQTDARRHAILDLVDKALRALDRRGAVTPELEASLGDAEKIAADIYKLTDTEVQPVISAVGHTHLDVGWLWRVMHTRDKTGRSFATVLNLMSEYPGFVFMYNQSVLFNFIKTDYPEIWEGLKKKVKSGQFEIEGAMWVEPDVNIVSGESLVRQIMRGRRFHIEEFGVTPKCVWLPDTFGYSANLPQVMEKSGLDYFVTSKLSWNDTDRHPYDTFFWRGIDGTVTKAQLITAQRMESDAIFTTYNSDLSVSEVMGAWKRYEPKAVSDEVLLCYGYGDGGGGPTRAMVERGIRLERGIPGAPKVRLEGIVPFLDRLGKRMDDEANHFPTWNGELYLQYHRGTLTSVAKNKANNRKAERRLRELEFLSSMAFAQAGLAYPSEKLNEFWELVLINQFHDILPGTSIPEVYVDSDAEYGMLFSTLDSANGPWITAANAATRPAAGELRLFNFTSQDRPGELVALEGNGLEGRALVAAGKASPLQKLVCAGGETRYAAPAASLPALGWASAGLAAGGTAPASSLSVSRTHLENALIRVAFDGKGEITSLVDKASGRELIEEGKTANRLVAYEDKSMNWDAWDIDWYFEEQSWPLADGPATIEVVEEGPYRAAIRIERPYQKSRFVQVVSLAEGARQVEFDTFIDWHERQTVVKALFPFDMNVSEIRSEIQFGHVKRATHRNTSWDRARFEASMHRWVDISEPDFGAALLNDCKYAYDALEQLVRLTLVRGSTHPHPEADIGEHRLRYALFVHEGLSDLHEVHRAAERFNNPVAVLGDGASAGQGTDAAFSFAKVDAPTVTIETVKKAEKSDALVLRVFEHANRRASPTISFGLPVKSAKLVNLMEEGGEPLAVEGNTVQLDLRPFEIATVMVEFG</sequence>
<organism evidence="6 7">
    <name type="scientific">Devosia geojensis</name>
    <dbReference type="NCBI Taxonomy" id="443610"/>
    <lineage>
        <taxon>Bacteria</taxon>
        <taxon>Pseudomonadati</taxon>
        <taxon>Pseudomonadota</taxon>
        <taxon>Alphaproteobacteria</taxon>
        <taxon>Hyphomicrobiales</taxon>
        <taxon>Devosiaceae</taxon>
        <taxon>Devosia</taxon>
    </lineage>
</organism>
<gene>
    <name evidence="6" type="ORF">VE25_00600</name>
</gene>
<dbReference type="GO" id="GO:0006013">
    <property type="term" value="P:mannose metabolic process"/>
    <property type="evidence" value="ECO:0007669"/>
    <property type="project" value="InterPro"/>
</dbReference>
<dbReference type="Gene3D" id="1.20.1270.50">
    <property type="entry name" value="Glycoside hydrolase family 38, central domain"/>
    <property type="match status" value="1"/>
</dbReference>
<protein>
    <recommendedName>
        <fullName evidence="5">Glycoside hydrolase family 38 central domain-containing protein</fullName>
    </recommendedName>
</protein>
<keyword evidence="7" id="KW-1185">Reference proteome</keyword>
<dbReference type="InterPro" id="IPR000602">
    <property type="entry name" value="Glyco_hydro_38_N"/>
</dbReference>
<dbReference type="PATRIC" id="fig|443610.3.peg.1154"/>
<keyword evidence="4" id="KW-0326">Glycosidase</keyword>
<dbReference type="PANTHER" id="PTHR46017">
    <property type="entry name" value="ALPHA-MANNOSIDASE 2C1"/>
    <property type="match status" value="1"/>
</dbReference>
<name>A0A0F5FXW0_9HYPH</name>
<evidence type="ECO:0000256" key="4">
    <source>
        <dbReference type="ARBA" id="ARBA00023295"/>
    </source>
</evidence>
<dbReference type="Pfam" id="PF09261">
    <property type="entry name" value="Alpha-mann_mid"/>
    <property type="match status" value="1"/>
</dbReference>
<dbReference type="InterPro" id="IPR037094">
    <property type="entry name" value="Glyco_hydro_38_cen_sf"/>
</dbReference>
<dbReference type="InterPro" id="IPR041147">
    <property type="entry name" value="GH38_C"/>
</dbReference>
<dbReference type="Gene3D" id="3.20.110.10">
    <property type="entry name" value="Glycoside hydrolase 38, N terminal domain"/>
    <property type="match status" value="1"/>
</dbReference>
<dbReference type="AlphaFoldDB" id="A0A0F5FXW0"/>
<evidence type="ECO:0000259" key="5">
    <source>
        <dbReference type="SMART" id="SM00872"/>
    </source>
</evidence>
<dbReference type="GO" id="GO:0030246">
    <property type="term" value="F:carbohydrate binding"/>
    <property type="evidence" value="ECO:0007669"/>
    <property type="project" value="InterPro"/>
</dbReference>
<dbReference type="Pfam" id="PF22907">
    <property type="entry name" value="Ams1-like_1st"/>
    <property type="match status" value="1"/>
</dbReference>
<reference evidence="6 7" key="1">
    <citation type="submission" date="2015-03" db="EMBL/GenBank/DDBJ databases">
        <authorList>
            <person name="Hassan Y.I."/>
            <person name="Lepp D."/>
            <person name="Li X.-Z."/>
            <person name="Zhou T."/>
        </authorList>
    </citation>
    <scope>NUCLEOTIDE SEQUENCE [LARGE SCALE GENOMIC DNA]</scope>
    <source>
        <strain evidence="6 7">BD-c194</strain>
    </source>
</reference>
<dbReference type="SUPFAM" id="SSF88713">
    <property type="entry name" value="Glycoside hydrolase/deacetylase"/>
    <property type="match status" value="1"/>
</dbReference>
<dbReference type="SMART" id="SM00872">
    <property type="entry name" value="Alpha-mann_mid"/>
    <property type="match status" value="1"/>
</dbReference>
<dbReference type="GO" id="GO:0004559">
    <property type="term" value="F:alpha-mannosidase activity"/>
    <property type="evidence" value="ECO:0007669"/>
    <property type="project" value="InterPro"/>
</dbReference>
<dbReference type="InterPro" id="IPR015341">
    <property type="entry name" value="Glyco_hydro_38_cen"/>
</dbReference>
<dbReference type="PANTHER" id="PTHR46017:SF1">
    <property type="entry name" value="ALPHA-MANNOSIDASE 2C1"/>
    <property type="match status" value="1"/>
</dbReference>
<dbReference type="InterPro" id="IPR011682">
    <property type="entry name" value="Glyco_hydro_38_C"/>
</dbReference>
<dbReference type="GO" id="GO:0046872">
    <property type="term" value="F:metal ion binding"/>
    <property type="evidence" value="ECO:0007669"/>
    <property type="project" value="UniProtKB-KW"/>
</dbReference>
<dbReference type="InterPro" id="IPR028995">
    <property type="entry name" value="Glyco_hydro_57/38_cen_sf"/>
</dbReference>
<dbReference type="Gene3D" id="2.70.98.30">
    <property type="entry name" value="Golgi alpha-mannosidase II, domain 4"/>
    <property type="match status" value="1"/>
</dbReference>
<dbReference type="Gene3D" id="2.60.40.2220">
    <property type="match status" value="1"/>
</dbReference>
<evidence type="ECO:0000256" key="1">
    <source>
        <dbReference type="ARBA" id="ARBA00009792"/>
    </source>
</evidence>
<evidence type="ECO:0000313" key="6">
    <source>
        <dbReference type="EMBL" id="KKB13716.1"/>
    </source>
</evidence>
<proteinExistence type="inferred from homology"/>
<comment type="caution">
    <text evidence="6">The sequence shown here is derived from an EMBL/GenBank/DDBJ whole genome shotgun (WGS) entry which is preliminary data.</text>
</comment>
<dbReference type="STRING" id="443610.VE25_00600"/>
<evidence type="ECO:0000313" key="7">
    <source>
        <dbReference type="Proteomes" id="UP000033632"/>
    </source>
</evidence>
<accession>A0A0F5FXW0</accession>
<keyword evidence="2" id="KW-0479">Metal-binding</keyword>
<dbReference type="Pfam" id="PF01074">
    <property type="entry name" value="Glyco_hydro_38N"/>
    <property type="match status" value="1"/>
</dbReference>
<dbReference type="InterPro" id="IPR027291">
    <property type="entry name" value="Glyco_hydro_38_N_sf"/>
</dbReference>
<dbReference type="CDD" id="cd10789">
    <property type="entry name" value="GH38N_AMII_ER_cytosolic"/>
    <property type="match status" value="1"/>
</dbReference>
<comment type="similarity">
    <text evidence="1">Belongs to the glycosyl hydrolase 38 family.</text>
</comment>
<dbReference type="Pfam" id="PF07748">
    <property type="entry name" value="Glyco_hydro_38C"/>
    <property type="match status" value="1"/>
</dbReference>
<keyword evidence="3" id="KW-0378">Hydrolase</keyword>
<dbReference type="InterPro" id="IPR011013">
    <property type="entry name" value="Gal_mutarotase_sf_dom"/>
</dbReference>
<evidence type="ECO:0000256" key="2">
    <source>
        <dbReference type="ARBA" id="ARBA00022723"/>
    </source>
</evidence>
<dbReference type="InterPro" id="IPR011330">
    <property type="entry name" value="Glyco_hydro/deAcase_b/a-brl"/>
</dbReference>
<dbReference type="SUPFAM" id="SSF74650">
    <property type="entry name" value="Galactose mutarotase-like"/>
    <property type="match status" value="1"/>
</dbReference>
<evidence type="ECO:0000256" key="3">
    <source>
        <dbReference type="ARBA" id="ARBA00022801"/>
    </source>
</evidence>
<dbReference type="GO" id="GO:0009313">
    <property type="term" value="P:oligosaccharide catabolic process"/>
    <property type="evidence" value="ECO:0007669"/>
    <property type="project" value="TreeGrafter"/>
</dbReference>
<dbReference type="FunFam" id="1.20.1270.50:FF:000004">
    <property type="entry name" value="alpha-mannosidase 2C1 isoform X1"/>
    <property type="match status" value="1"/>
</dbReference>
<dbReference type="Proteomes" id="UP000033632">
    <property type="component" value="Unassembled WGS sequence"/>
</dbReference>
<dbReference type="EMBL" id="JZEX01000012">
    <property type="protein sequence ID" value="KKB13716.1"/>
    <property type="molecule type" value="Genomic_DNA"/>
</dbReference>
<dbReference type="SUPFAM" id="SSF88688">
    <property type="entry name" value="Families 57/38 glycoside transferase middle domain"/>
    <property type="match status" value="1"/>
</dbReference>
<feature type="domain" description="Glycoside hydrolase family 38 central" evidence="5">
    <location>
        <begin position="511"/>
        <end position="589"/>
    </location>
</feature>
<dbReference type="InterPro" id="IPR054723">
    <property type="entry name" value="Ams1-like_N"/>
</dbReference>